<dbReference type="RefSeq" id="WP_046499102.1">
    <property type="nucleotide sequence ID" value="NZ_CGIH01000039.1"/>
</dbReference>
<dbReference type="InterPro" id="IPR036271">
    <property type="entry name" value="Tet_transcr_reg_TetR-rel_C_sf"/>
</dbReference>
<dbReference type="Gene3D" id="1.10.357.10">
    <property type="entry name" value="Tetracycline Repressor, domain 2"/>
    <property type="match status" value="1"/>
</dbReference>
<evidence type="ECO:0000256" key="1">
    <source>
        <dbReference type="ARBA" id="ARBA00023125"/>
    </source>
</evidence>
<feature type="domain" description="HTH tetR-type" evidence="3">
    <location>
        <begin position="10"/>
        <end position="70"/>
    </location>
</feature>
<dbReference type="OrthoDB" id="9780939at2"/>
<dbReference type="PANTHER" id="PTHR30055:SF226">
    <property type="entry name" value="HTH-TYPE TRANSCRIPTIONAL REGULATOR PKSA"/>
    <property type="match status" value="1"/>
</dbReference>
<dbReference type="PANTHER" id="PTHR30055">
    <property type="entry name" value="HTH-TYPE TRANSCRIPTIONAL REGULATOR RUTR"/>
    <property type="match status" value="1"/>
</dbReference>
<dbReference type="PROSITE" id="PS50977">
    <property type="entry name" value="HTH_TETR_2"/>
    <property type="match status" value="1"/>
</dbReference>
<evidence type="ECO:0000256" key="2">
    <source>
        <dbReference type="PROSITE-ProRule" id="PRU00335"/>
    </source>
</evidence>
<protein>
    <submittedName>
        <fullName evidence="4">Tetracycline transcriptional regulator, TetR-related, C-terminal</fullName>
    </submittedName>
</protein>
<dbReference type="SUPFAM" id="SSF46689">
    <property type="entry name" value="Homeodomain-like"/>
    <property type="match status" value="1"/>
</dbReference>
<sequence length="207" mass="24893">MFSKFLSLEPERRNAILNAALREFASKGFDDASTNVIAKESGISKPLMFHYVNNKKDFFLFLYDYCLDILEREYFDRIDLHEKDIFERLRQTCLLKIQVMQKYPWIFDFIRVVVFTDSDEVKDELKKRRKMVEASIFERFYGDIDTSRFRSELDVEKAKQLIFWAVSGYAGEILEQFRSNDAPAYDFEKIRAEFDDYLNELRKTYYK</sequence>
<dbReference type="InterPro" id="IPR050109">
    <property type="entry name" value="HTH-type_TetR-like_transc_reg"/>
</dbReference>
<dbReference type="GO" id="GO:0003700">
    <property type="term" value="F:DNA-binding transcription factor activity"/>
    <property type="evidence" value="ECO:0007669"/>
    <property type="project" value="TreeGrafter"/>
</dbReference>
<keyword evidence="1 2" id="KW-0238">DNA-binding</keyword>
<feature type="DNA-binding region" description="H-T-H motif" evidence="2">
    <location>
        <begin position="33"/>
        <end position="52"/>
    </location>
</feature>
<keyword evidence="5" id="KW-1185">Reference proteome</keyword>
<evidence type="ECO:0000313" key="5">
    <source>
        <dbReference type="Proteomes" id="UP000045545"/>
    </source>
</evidence>
<dbReference type="Gene3D" id="1.10.10.60">
    <property type="entry name" value="Homeodomain-like"/>
    <property type="match status" value="1"/>
</dbReference>
<name>A0A0E4GET2_9FIRM</name>
<dbReference type="SUPFAM" id="SSF48498">
    <property type="entry name" value="Tetracyclin repressor-like, C-terminal domain"/>
    <property type="match status" value="1"/>
</dbReference>
<proteinExistence type="predicted"/>
<evidence type="ECO:0000259" key="3">
    <source>
        <dbReference type="PROSITE" id="PS50977"/>
    </source>
</evidence>
<dbReference type="InterPro" id="IPR001647">
    <property type="entry name" value="HTH_TetR"/>
</dbReference>
<organism evidence="4 5">
    <name type="scientific">Syntrophomonas zehnderi OL-4</name>
    <dbReference type="NCBI Taxonomy" id="690567"/>
    <lineage>
        <taxon>Bacteria</taxon>
        <taxon>Bacillati</taxon>
        <taxon>Bacillota</taxon>
        <taxon>Clostridia</taxon>
        <taxon>Eubacteriales</taxon>
        <taxon>Syntrophomonadaceae</taxon>
        <taxon>Syntrophomonas</taxon>
    </lineage>
</organism>
<evidence type="ECO:0000313" key="4">
    <source>
        <dbReference type="EMBL" id="CFX96253.1"/>
    </source>
</evidence>
<dbReference type="AlphaFoldDB" id="A0A0E4GET2"/>
<gene>
    <name evidence="4" type="ORF">2304</name>
</gene>
<accession>A0A0E4GET2</accession>
<dbReference type="Pfam" id="PF00440">
    <property type="entry name" value="TetR_N"/>
    <property type="match status" value="1"/>
</dbReference>
<dbReference type="EMBL" id="CGIH01000039">
    <property type="protein sequence ID" value="CFX96253.1"/>
    <property type="molecule type" value="Genomic_DNA"/>
</dbReference>
<dbReference type="PRINTS" id="PR00455">
    <property type="entry name" value="HTHTETR"/>
</dbReference>
<dbReference type="Proteomes" id="UP000045545">
    <property type="component" value="Unassembled WGS sequence"/>
</dbReference>
<dbReference type="GO" id="GO:0000976">
    <property type="term" value="F:transcription cis-regulatory region binding"/>
    <property type="evidence" value="ECO:0007669"/>
    <property type="project" value="TreeGrafter"/>
</dbReference>
<reference evidence="4 5" key="1">
    <citation type="submission" date="2015-03" db="EMBL/GenBank/DDBJ databases">
        <authorList>
            <person name="Murphy D."/>
        </authorList>
    </citation>
    <scope>NUCLEOTIDE SEQUENCE [LARGE SCALE GENOMIC DNA]</scope>
    <source>
        <strain evidence="4 5">OL-4</strain>
    </source>
</reference>
<dbReference type="InterPro" id="IPR009057">
    <property type="entry name" value="Homeodomain-like_sf"/>
</dbReference>
<dbReference type="STRING" id="690567.2304"/>